<dbReference type="STRING" id="1108044.GOOTI_154_00110"/>
<accession>H5TPB6</accession>
<feature type="region of interest" description="Disordered" evidence="1">
    <location>
        <begin position="67"/>
        <end position="95"/>
    </location>
</feature>
<comment type="caution">
    <text evidence="2">The sequence shown here is derived from an EMBL/GenBank/DDBJ whole genome shotgun (WGS) entry which is preliminary data.</text>
</comment>
<organism evidence="2 3">
    <name type="scientific">Gordonia otitidis (strain DSM 44809 / CCUG 52243 / JCM 12355 / NBRC 100426 / IFM 10032)</name>
    <dbReference type="NCBI Taxonomy" id="1108044"/>
    <lineage>
        <taxon>Bacteria</taxon>
        <taxon>Bacillati</taxon>
        <taxon>Actinomycetota</taxon>
        <taxon>Actinomycetes</taxon>
        <taxon>Mycobacteriales</taxon>
        <taxon>Gordoniaceae</taxon>
        <taxon>Gordonia</taxon>
    </lineage>
</organism>
<keyword evidence="3" id="KW-1185">Reference proteome</keyword>
<gene>
    <name evidence="2" type="ORF">GOOTI_154_00110</name>
</gene>
<reference evidence="2" key="1">
    <citation type="submission" date="2012-02" db="EMBL/GenBank/DDBJ databases">
        <title>Whole genome shotgun sequence of Gordonia otitidis NBRC 100426.</title>
        <authorList>
            <person name="Yoshida I."/>
            <person name="Hosoyama A."/>
            <person name="Tsuchikane K."/>
            <person name="Katsumata H."/>
            <person name="Yamazaki S."/>
            <person name="Fujita N."/>
        </authorList>
    </citation>
    <scope>NUCLEOTIDE SEQUENCE [LARGE SCALE GENOMIC DNA]</scope>
    <source>
        <strain evidence="2">NBRC 100426</strain>
    </source>
</reference>
<evidence type="ECO:0000313" key="2">
    <source>
        <dbReference type="EMBL" id="GAB35324.1"/>
    </source>
</evidence>
<dbReference type="AlphaFoldDB" id="H5TPB6"/>
<name>H5TPB6_GORO1</name>
<dbReference type="EMBL" id="BAFB01000154">
    <property type="protein sequence ID" value="GAB35324.1"/>
    <property type="molecule type" value="Genomic_DNA"/>
</dbReference>
<sequence length="95" mass="10327">MPATAPTMAVAVKKLRIEAPIRLIARPAAARHRELAHDCVTLPEQEVMWCAGRSRRLIDSCLDFRTNEPQTAGPEAAGAAQRTKPCPPDRVGRAS</sequence>
<evidence type="ECO:0000313" key="3">
    <source>
        <dbReference type="Proteomes" id="UP000005038"/>
    </source>
</evidence>
<evidence type="ECO:0000256" key="1">
    <source>
        <dbReference type="SAM" id="MobiDB-lite"/>
    </source>
</evidence>
<proteinExistence type="predicted"/>
<protein>
    <submittedName>
        <fullName evidence="2">Uncharacterized protein</fullName>
    </submittedName>
</protein>
<dbReference type="Proteomes" id="UP000005038">
    <property type="component" value="Unassembled WGS sequence"/>
</dbReference>